<evidence type="ECO:0000256" key="8">
    <source>
        <dbReference type="ARBA" id="ARBA00023163"/>
    </source>
</evidence>
<keyword evidence="3" id="KW-0963">Cytoplasm</keyword>
<evidence type="ECO:0000256" key="10">
    <source>
        <dbReference type="SAM" id="Coils"/>
    </source>
</evidence>
<comment type="subcellular location">
    <subcellularLocation>
        <location evidence="2">Cytoplasm</location>
    </subcellularLocation>
    <subcellularLocation>
        <location evidence="1">Nucleus</location>
    </subcellularLocation>
</comment>
<protein>
    <submittedName>
        <fullName evidence="14">Uncharacterized protein LOC104789663</fullName>
    </submittedName>
</protein>
<dbReference type="PROSITE" id="PS50827">
    <property type="entry name" value="DDT"/>
    <property type="match status" value="1"/>
</dbReference>
<accession>A0ABM0ZC58</accession>
<dbReference type="InterPro" id="IPR018866">
    <property type="entry name" value="Znf-4CXXC_R1"/>
</dbReference>
<keyword evidence="10" id="KW-0175">Coiled coil</keyword>
<dbReference type="PANTHER" id="PTHR31169:SF8">
    <property type="entry name" value="ZINC-FINGER DOMAIN OF MONOAMINE-OXIDASE A REPRESSOR R1 PROTEIN"/>
    <property type="match status" value="1"/>
</dbReference>
<sequence>MRIVSSWSLVWSRCWTNARTKRLILCLVALAELLDLVLAPGRIAGTLAVLDAGVSIAFGASLSGVLVASDPADSLVPSVRPGQGPFCQINGFWKESDPMQVSVGGVFTVVMENKHNHNPGVRVVGRRVYDSKNGKSCHQCRQKTMDFVAPCKVRRMNNKLCPNKFCYKCLSNRYGENAEEVAKLDDWVCPQCRGICICSVCMTSRGLNPTGILVHKARACGLASVVELLEVEGPDKFAYQRKPKLIAASIEGSSSNSESVPGTEVETLDVPKEEKKAVGKRRRAKSSDKLKEEIQFEAPVVPQGTSLTCVSGIDIPTEEAGNVFQFFKFCTAFGNALSLKEGQAETVVRELFVCGCNTRRTQYCPIIQMMIQLLDLISHHREMSLTLSATDSSWFTAIGEILSQSEVLSDEFPPETFVAGVTEYEKMDASRRLKLLNFLCDESLGTKVMRDYIKSEIEECEDQKKEAKEKFAAAKEKEKKLKQKMQEDVAKAIMEKNGAPLSIEEHNVIMSQIRAAKEAHDEMMEAKGMTSQQTRICDAYRTKPIILYDNGLVLWKLKCYEEEPKFLLQDLGTFDDLCPHERWLAYKPEQKSEIERYISYKRYIYR</sequence>
<proteinExistence type="predicted"/>
<dbReference type="Pfam" id="PF10497">
    <property type="entry name" value="zf-4CXXC_R1"/>
    <property type="match status" value="1"/>
</dbReference>
<evidence type="ECO:0000256" key="2">
    <source>
        <dbReference type="ARBA" id="ARBA00004496"/>
    </source>
</evidence>
<keyword evidence="13" id="KW-1185">Reference proteome</keyword>
<feature type="region of interest" description="Disordered" evidence="11">
    <location>
        <begin position="253"/>
        <end position="284"/>
    </location>
</feature>
<name>A0ABM0ZC58_CAMSA</name>
<evidence type="ECO:0000256" key="5">
    <source>
        <dbReference type="ARBA" id="ARBA00022553"/>
    </source>
</evidence>
<evidence type="ECO:0000313" key="14">
    <source>
        <dbReference type="RefSeq" id="XP_010513629.1"/>
    </source>
</evidence>
<keyword evidence="7" id="KW-0805">Transcription regulation</keyword>
<dbReference type="GeneID" id="104789663"/>
<keyword evidence="6" id="KW-0832">Ubl conjugation</keyword>
<evidence type="ECO:0000256" key="9">
    <source>
        <dbReference type="ARBA" id="ARBA00023242"/>
    </source>
</evidence>
<evidence type="ECO:0000256" key="11">
    <source>
        <dbReference type="SAM" id="MobiDB-lite"/>
    </source>
</evidence>
<gene>
    <name evidence="14" type="primary">LOC104789663</name>
</gene>
<dbReference type="PANTHER" id="PTHR31169">
    <property type="entry name" value="OS05G0300700 PROTEIN"/>
    <property type="match status" value="1"/>
</dbReference>
<evidence type="ECO:0000313" key="13">
    <source>
        <dbReference type="Proteomes" id="UP000694864"/>
    </source>
</evidence>
<keyword evidence="4" id="KW-1017">Isopeptide bond</keyword>
<evidence type="ECO:0000256" key="3">
    <source>
        <dbReference type="ARBA" id="ARBA00022490"/>
    </source>
</evidence>
<organism evidence="13 14">
    <name type="scientific">Camelina sativa</name>
    <name type="common">False flax</name>
    <name type="synonym">Myagrum sativum</name>
    <dbReference type="NCBI Taxonomy" id="90675"/>
    <lineage>
        <taxon>Eukaryota</taxon>
        <taxon>Viridiplantae</taxon>
        <taxon>Streptophyta</taxon>
        <taxon>Embryophyta</taxon>
        <taxon>Tracheophyta</taxon>
        <taxon>Spermatophyta</taxon>
        <taxon>Magnoliopsida</taxon>
        <taxon>eudicotyledons</taxon>
        <taxon>Gunneridae</taxon>
        <taxon>Pentapetalae</taxon>
        <taxon>rosids</taxon>
        <taxon>malvids</taxon>
        <taxon>Brassicales</taxon>
        <taxon>Brassicaceae</taxon>
        <taxon>Camelineae</taxon>
        <taxon>Camelina</taxon>
    </lineage>
</organism>
<dbReference type="Proteomes" id="UP000694864">
    <property type="component" value="Chromosome 5"/>
</dbReference>
<evidence type="ECO:0000256" key="7">
    <source>
        <dbReference type="ARBA" id="ARBA00023015"/>
    </source>
</evidence>
<evidence type="ECO:0000256" key="4">
    <source>
        <dbReference type="ARBA" id="ARBA00022499"/>
    </source>
</evidence>
<evidence type="ECO:0000259" key="12">
    <source>
        <dbReference type="PROSITE" id="PS50827"/>
    </source>
</evidence>
<reference evidence="14" key="2">
    <citation type="submission" date="2025-08" db="UniProtKB">
        <authorList>
            <consortium name="RefSeq"/>
        </authorList>
    </citation>
    <scope>IDENTIFICATION</scope>
    <source>
        <tissue evidence="14">Leaf</tissue>
    </source>
</reference>
<keyword evidence="8" id="KW-0804">Transcription</keyword>
<reference evidence="13" key="1">
    <citation type="journal article" date="2014" name="Nat. Commun.">
        <title>The emerging biofuel crop Camelina sativa retains a highly undifferentiated hexaploid genome structure.</title>
        <authorList>
            <person name="Kagale S."/>
            <person name="Koh C."/>
            <person name="Nixon J."/>
            <person name="Bollina V."/>
            <person name="Clarke W.E."/>
            <person name="Tuteja R."/>
            <person name="Spillane C."/>
            <person name="Robinson S.J."/>
            <person name="Links M.G."/>
            <person name="Clarke C."/>
            <person name="Higgins E.E."/>
            <person name="Huebert T."/>
            <person name="Sharpe A.G."/>
            <person name="Parkin I.A."/>
        </authorList>
    </citation>
    <scope>NUCLEOTIDE SEQUENCE [LARGE SCALE GENOMIC DNA]</scope>
    <source>
        <strain evidence="13">cv. DH55</strain>
    </source>
</reference>
<evidence type="ECO:0000256" key="6">
    <source>
        <dbReference type="ARBA" id="ARBA00022843"/>
    </source>
</evidence>
<dbReference type="Pfam" id="PF15612">
    <property type="entry name" value="WHIM1"/>
    <property type="match status" value="1"/>
</dbReference>
<dbReference type="SMART" id="SM00571">
    <property type="entry name" value="DDT"/>
    <property type="match status" value="1"/>
</dbReference>
<keyword evidence="9" id="KW-0539">Nucleus</keyword>
<dbReference type="InterPro" id="IPR018501">
    <property type="entry name" value="DDT_dom"/>
</dbReference>
<keyword evidence="5" id="KW-0597">Phosphoprotein</keyword>
<dbReference type="InterPro" id="IPR028942">
    <property type="entry name" value="WHIM1_dom"/>
</dbReference>
<feature type="domain" description="DDT" evidence="12">
    <location>
        <begin position="317"/>
        <end position="383"/>
    </location>
</feature>
<feature type="coiled-coil region" evidence="10">
    <location>
        <begin position="450"/>
        <end position="495"/>
    </location>
</feature>
<dbReference type="InterPro" id="IPR040221">
    <property type="entry name" value="CDCA7/CDA7L"/>
</dbReference>
<dbReference type="RefSeq" id="XP_010513629.1">
    <property type="nucleotide sequence ID" value="XM_010515327.1"/>
</dbReference>
<evidence type="ECO:0000256" key="1">
    <source>
        <dbReference type="ARBA" id="ARBA00004123"/>
    </source>
</evidence>